<feature type="compositionally biased region" description="Acidic residues" evidence="1">
    <location>
        <begin position="2253"/>
        <end position="2277"/>
    </location>
</feature>
<dbReference type="PANTHER" id="PTHR13950:SF9">
    <property type="entry name" value="RABCONNECTIN-3A"/>
    <property type="match status" value="1"/>
</dbReference>
<dbReference type="InterPro" id="IPR052208">
    <property type="entry name" value="DmX-like/RAVE_component"/>
</dbReference>
<feature type="compositionally biased region" description="Basic and acidic residues" evidence="1">
    <location>
        <begin position="1746"/>
        <end position="1759"/>
    </location>
</feature>
<feature type="region of interest" description="Disordered" evidence="1">
    <location>
        <begin position="2253"/>
        <end position="2282"/>
    </location>
</feature>
<dbReference type="GO" id="GO:0007035">
    <property type="term" value="P:vacuolar acidification"/>
    <property type="evidence" value="ECO:0007669"/>
    <property type="project" value="TreeGrafter"/>
</dbReference>
<sequence length="2610" mass="291036">MQVRGTNNMLLNIETGSTPASPEALVRFILSMQVRGTNNMVLNIETGSTPASPEALVRFILTMQVRGTNNMLLNIETGSTPASPEALVRFILSMQVRGTNNMLLNIETGSTPASPEALVRFILSMQGSVIDALDRKIEGLLRDWHQSPDMLFSIHPIDGSFLVWLVDWLDEYSPYCFRQAQVSFSSRLPHAFPVADARTMATNLMLYCNYSKMDIKSAMRLTESRLSSEKIPSQPAPASGKSSPGQNDNMLIPNVLMISKHSNGSLNQWQISFSDTSKFSTVVSVAHASRACGHRFRTNNAACHPVLPLLLTTSHHNVPIKDSTENLDTNEEDDKKGGIEFCSELILWRVDPVGPLSKSGGIVELARINAPDISAFIDVAWVPTLLPSSTLGTYSNSPSALFVASDGASLKMYQAVIDARTLLLDSQSTKREPGMSFSSNTSSGYSIEPQRAPGEMFNIISLQSSARPGCIIELEPLADAKQNWQKTQLLHVFQEQLLTGSPSGSIGNLEAIVDLSNSGNFSENFYLVVLQKDEENHGSTLHMWKITISSQLESQNSTEAGDPIRSYVPDYSYEDDDVYTKKLPLPDDVDIVSAEIAAGHLSSASIYPACLAPYLLVTACSDGTLRFWRCNLTTIEPVYSGQSLSHTSQGELNMSTVSFEYTMEEFCLSKKPSISTFTRSEVTDISYNWCEWKMMTQADDSSAVYIPGKPIAVSCAYSGRLAIAYRMGSVKTNTDKGKIVNLYVAIYECESTGGSEWLLEDTIELKNINVPENNPEIDLNCIYTPNSPPSTTLEVKEEDQTKGMSPSASLVNMNRLTHVPSMSTIFSVKKTLSAQCDNHGILQQKQLVQLDWVSTEDGSHILTVGVGSKILMYGQVSNDIVQSCQKAKQREKKQEGGVKSSHGFMDASYRRQNFVKSKSIMITNIHEDIQWMKLRSIELTTADGLPPLPMHLSWVRGGILVVGMDNEMHVYSQWRNSAKNTDVSEADFDKRTLDDASLTVYSLNSLQSSKSVAKLKPSYSMPSFKHLNNLSRKNSDTNLSKFNLSKSKSESTTSLSMIQEFGLFEAYRIANPVLPQYHPKLLMELLNSGKTRRVKAILSHLVRCISGGDMLCYLDSEELEENRLTKPRTVSVSGGSPVEVPVIQEETQLDYKEISSIPALPMYALLAADEDNTVAQAEMINAPATNVPNQDYTNLFDTNLKDEELNVDGTRNQRTGAGHSRLLTQHLTHTQLPGLTSLDQMYLLALADTVAHTKTDFADRFEAEIKSDLQTAGTAESIDDCGLRFLLAIRHHIYLIRTLPPVQRAMLRQQGLRSASLVWAYHSESTEELLSYIPSMQKGEPVWAELKEFGAGWWINNINILKRTMEKVAKAAFQANKDPMDAAIYYLAMKKKSVLWGLYRSLSNKKMVEFFKQDFDQDRWRKAALKNAFDLLGKQRFSHAAAFFLLAGSLNDAIEVCLNNLYDIQLALVICRLNGGEDILPDSVKQILYTQILGCDKNGDNYDVDRMLSDPFLRSMSLWSMKDFRGSLNTLLQDARKPSKLVRNADTDNVNSLPSVFNFYNYLRTHPLLVRQRMANAGTEMRKKSVIPGFTRQQTVVLDDSSVVVDKVTPLERRLFFTTAHTHYKNGCPLLALEVLSKLPPVIENASSKTLRDFAPVSSSAAIETGTIDPFNQESVPINKSDSLNWGQPVTNGYKETKSTVDWSTPISKKVDSSDAIDWGAPSLTFDLEEPKFNLSFSSEESDSEIDSKEQNGEDKMIDDVPSVVVEDQTDSKDQGVKGHQKIDIFAQQYAFIACLKVLMEEMQTLATGFEVDGGQLRFQLYIWLEKEVEVLQFLSNYGNKDKSAAEIVSPVTSKPPESPSDYGFEDQPSLDIPTRPTRSMSVRSDSSYKPTLHEVILAEKMDFQSKLERMANRKQWLKTHQQLLRTLASYCMLQGAGGGGLASVQMELLLLLQELQQEKTQQQLLSPLPFPTTLPLLSAAIASSKTVIADPIQHIQCMTQDLLHSVIEIVAPPGVDSAINTIFTMRNLSIALSSCIYQCLCDCDSFVVSLKESNDASLEGFTSHNFTSSQAGHLMAGVQKYRRRSNTGDDIINTSPVKWPGVTSLRVLLAREKDEVAPKLNILLCESMIAVYISLLVNALAAYDCHMLYRLVAHRFHQQLWAALFGGGVKTALKLSSGTPLPQQTDIHSCDTEDDELSRQRRRLHNKVLGPHVPTKEKTTFKETFLPPELSMITFFMTKPFTTGSGYGEFNYDSEESLSSEEEDFDNDDEENEDDDTSMRPNTLNFSAVQQHTDPNSYSWCLIRYTIVKLVLNNLLSFLPLIGIELPELPVCSPLMHAVFKTLEQWLEMLLSKLDMFSGPPDEFLSSTALDTVQGQPHSKYQALLNTNNTPFIDNNSTLAIKRLWFHLIRQECLKEIFLRYVFGKRKIQQHDSKGEQSLQSDSLDNRIKEPMKIIHKEQDIITAFAINQNLFHFEIEDLKTANSNCLALSTQKEIIELDVGPVINPPVWLEDENEMDIEQFKNPDQGTTGEIVDFYVVQTHSDGQSQGNSSPQTGASTPTSGVQSTMTGRSTNMISNHYPEPLVILRRPVAGVRRIGSHPNLPHCRFII</sequence>
<gene>
    <name evidence="3" type="ORF">MCOR_51720</name>
</gene>
<feature type="region of interest" description="Disordered" evidence="1">
    <location>
        <begin position="1849"/>
        <end position="1886"/>
    </location>
</feature>
<protein>
    <submittedName>
        <fullName evidence="3">DMXL</fullName>
    </submittedName>
</protein>
<proteinExistence type="predicted"/>
<feature type="compositionally biased region" description="Polar residues" evidence="1">
    <location>
        <begin position="1877"/>
        <end position="1886"/>
    </location>
</feature>
<reference evidence="3 4" key="1">
    <citation type="submission" date="2020-06" db="EMBL/GenBank/DDBJ databases">
        <authorList>
            <person name="Li R."/>
            <person name="Bekaert M."/>
        </authorList>
    </citation>
    <scope>NUCLEOTIDE SEQUENCE [LARGE SCALE GENOMIC DNA]</scope>
    <source>
        <strain evidence="4">wild</strain>
    </source>
</reference>
<accession>A0A6J8EI47</accession>
<dbReference type="GO" id="GO:0043291">
    <property type="term" value="C:RAVE complex"/>
    <property type="evidence" value="ECO:0007669"/>
    <property type="project" value="TreeGrafter"/>
</dbReference>
<feature type="region of interest" description="Disordered" evidence="1">
    <location>
        <begin position="226"/>
        <end position="247"/>
    </location>
</feature>
<dbReference type="Proteomes" id="UP000507470">
    <property type="component" value="Unassembled WGS sequence"/>
</dbReference>
<organism evidence="3 4">
    <name type="scientific">Mytilus coruscus</name>
    <name type="common">Sea mussel</name>
    <dbReference type="NCBI Taxonomy" id="42192"/>
    <lineage>
        <taxon>Eukaryota</taxon>
        <taxon>Metazoa</taxon>
        <taxon>Spiralia</taxon>
        <taxon>Lophotrochozoa</taxon>
        <taxon>Mollusca</taxon>
        <taxon>Bivalvia</taxon>
        <taxon>Autobranchia</taxon>
        <taxon>Pteriomorphia</taxon>
        <taxon>Mytilida</taxon>
        <taxon>Mytiloidea</taxon>
        <taxon>Mytilidae</taxon>
        <taxon>Mytilinae</taxon>
        <taxon>Mytilus</taxon>
    </lineage>
</organism>
<evidence type="ECO:0000256" key="1">
    <source>
        <dbReference type="SAM" id="MobiDB-lite"/>
    </source>
</evidence>
<evidence type="ECO:0000313" key="3">
    <source>
        <dbReference type="EMBL" id="CAC5419372.1"/>
    </source>
</evidence>
<dbReference type="Pfam" id="PF12234">
    <property type="entry name" value="Rav1p_C"/>
    <property type="match status" value="1"/>
</dbReference>
<dbReference type="InterPro" id="IPR022033">
    <property type="entry name" value="Rav1p_C"/>
</dbReference>
<dbReference type="OrthoDB" id="342131at2759"/>
<dbReference type="PANTHER" id="PTHR13950">
    <property type="entry name" value="RABCONNECTIN-RELATED"/>
    <property type="match status" value="1"/>
</dbReference>
<name>A0A6J8EI47_MYTCO</name>
<keyword evidence="4" id="KW-1185">Reference proteome</keyword>
<evidence type="ECO:0000313" key="4">
    <source>
        <dbReference type="Proteomes" id="UP000507470"/>
    </source>
</evidence>
<feature type="domain" description="RAVE complex protein Rav1 C-terminal" evidence="2">
    <location>
        <begin position="928"/>
        <end position="1537"/>
    </location>
</feature>
<feature type="region of interest" description="Disordered" evidence="1">
    <location>
        <begin position="1736"/>
        <end position="1760"/>
    </location>
</feature>
<dbReference type="EMBL" id="CACVKT020009028">
    <property type="protein sequence ID" value="CAC5419372.1"/>
    <property type="molecule type" value="Genomic_DNA"/>
</dbReference>
<evidence type="ECO:0000259" key="2">
    <source>
        <dbReference type="Pfam" id="PF12234"/>
    </source>
</evidence>
<feature type="region of interest" description="Disordered" evidence="1">
    <location>
        <begin position="2543"/>
        <end position="2575"/>
    </location>
</feature>